<feature type="domain" description="Armadillo-like repeats" evidence="2">
    <location>
        <begin position="275"/>
        <end position="366"/>
    </location>
</feature>
<feature type="compositionally biased region" description="Polar residues" evidence="1">
    <location>
        <begin position="62"/>
        <end position="73"/>
    </location>
</feature>
<name>A0A6S8L4M1_DUNTE</name>
<evidence type="ECO:0000259" key="2">
    <source>
        <dbReference type="Pfam" id="PF22915"/>
    </source>
</evidence>
<dbReference type="Pfam" id="PF22915">
    <property type="entry name" value="ARMH5"/>
    <property type="match status" value="1"/>
</dbReference>
<evidence type="ECO:0000256" key="1">
    <source>
        <dbReference type="SAM" id="MobiDB-lite"/>
    </source>
</evidence>
<protein>
    <recommendedName>
        <fullName evidence="2">Armadillo-like repeats domain-containing protein</fullName>
    </recommendedName>
</protein>
<dbReference type="AlphaFoldDB" id="A0A6S8L4M1"/>
<feature type="compositionally biased region" description="Low complexity" evidence="1">
    <location>
        <begin position="154"/>
        <end position="178"/>
    </location>
</feature>
<dbReference type="PANTHER" id="PTHR36793">
    <property type="entry name" value="RIBOSOMAL RNA SMALL SUBUNIT METHYLTRANSFERASE J"/>
    <property type="match status" value="1"/>
</dbReference>
<reference evidence="3" key="1">
    <citation type="submission" date="2021-01" db="EMBL/GenBank/DDBJ databases">
        <authorList>
            <person name="Corre E."/>
            <person name="Pelletier E."/>
            <person name="Niang G."/>
            <person name="Scheremetjew M."/>
            <person name="Finn R."/>
            <person name="Kale V."/>
            <person name="Holt S."/>
            <person name="Cochrane G."/>
            <person name="Meng A."/>
            <person name="Brown T."/>
            <person name="Cohen L."/>
        </authorList>
    </citation>
    <scope>NUCLEOTIDE SEQUENCE</scope>
    <source>
        <strain evidence="3">CCMP1320</strain>
    </source>
</reference>
<feature type="region of interest" description="Disordered" evidence="1">
    <location>
        <begin position="55"/>
        <end position="84"/>
    </location>
</feature>
<sequence length="440" mass="48921">MVNGCNGQWPLITLGVYSNAKTAPRQIWCIRRGPNQKVKDTHKIINMLVHKGTVPCSPRPNARQQAVSRSGSLPSIRPLNKPSFRPLNKHLIACKAQADQSQQDQSAQEVSSAQGAQGEQEQPAPYENWEEQPRGDEQGAYGGEWEPMDGTENASAASSMAEATVGVQQQQGEEAQAVESEEEEPMTLGAIVADFPTYVRETNVGKGVALAGLLLLGGTFFVAFQRYWAAYTSPGATRSRQVNKNKLLVEELSQLLPQARQSLTPGKIRSLRSKTKFTPVEIFRKYLWYMLRERTFDQTTVDDILALRDACGLNDDDVAEALRERAQRIYDKYGTLMLNTEGMTPEGIERKATCQNLFRKLLFLTEYEPLVKQTGGAAVSADLRKIFGATDEDVERLRIVSLFDVDLEKAFGMQASTEDEPLDSPKPPQSPKQEEPGRQQ</sequence>
<dbReference type="InterPro" id="IPR055241">
    <property type="entry name" value="Armadillo_rpt_dom"/>
</dbReference>
<dbReference type="GO" id="GO:0009941">
    <property type="term" value="C:chloroplast envelope"/>
    <property type="evidence" value="ECO:0007669"/>
    <property type="project" value="TreeGrafter"/>
</dbReference>
<feature type="region of interest" description="Disordered" evidence="1">
    <location>
        <begin position="413"/>
        <end position="440"/>
    </location>
</feature>
<evidence type="ECO:0000313" key="3">
    <source>
        <dbReference type="EMBL" id="CAE0498872.1"/>
    </source>
</evidence>
<evidence type="ECO:0000313" key="4">
    <source>
        <dbReference type="EMBL" id="CAE0498873.1"/>
    </source>
</evidence>
<feature type="region of interest" description="Disordered" evidence="1">
    <location>
        <begin position="96"/>
        <end position="183"/>
    </location>
</feature>
<dbReference type="EMBL" id="HBIP01023282">
    <property type="protein sequence ID" value="CAE0498873.1"/>
    <property type="molecule type" value="Transcribed_RNA"/>
</dbReference>
<dbReference type="GO" id="GO:0009535">
    <property type="term" value="C:chloroplast thylakoid membrane"/>
    <property type="evidence" value="ECO:0007669"/>
    <property type="project" value="TreeGrafter"/>
</dbReference>
<dbReference type="PANTHER" id="PTHR36793:SF1">
    <property type="entry name" value="RIBOSOMAL RNA SMALL SUBUNIT METHYLTRANSFERASE J"/>
    <property type="match status" value="1"/>
</dbReference>
<accession>A0A6S8L4M1</accession>
<dbReference type="EMBL" id="HBIP01023281">
    <property type="protein sequence ID" value="CAE0498872.1"/>
    <property type="molecule type" value="Transcribed_RNA"/>
</dbReference>
<proteinExistence type="predicted"/>
<gene>
    <name evidence="3" type="ORF">DTER00134_LOCUS13945</name>
    <name evidence="4" type="ORF">DTER00134_LOCUS13946</name>
</gene>
<feature type="compositionally biased region" description="Low complexity" evidence="1">
    <location>
        <begin position="96"/>
        <end position="125"/>
    </location>
</feature>
<organism evidence="3">
    <name type="scientific">Dunaliella tertiolecta</name>
    <name type="common">Green alga</name>
    <dbReference type="NCBI Taxonomy" id="3047"/>
    <lineage>
        <taxon>Eukaryota</taxon>
        <taxon>Viridiplantae</taxon>
        <taxon>Chlorophyta</taxon>
        <taxon>core chlorophytes</taxon>
        <taxon>Chlorophyceae</taxon>
        <taxon>CS clade</taxon>
        <taxon>Chlamydomonadales</taxon>
        <taxon>Dunaliellaceae</taxon>
        <taxon>Dunaliella</taxon>
    </lineage>
</organism>